<dbReference type="PANTHER" id="PTHR43046">
    <property type="entry name" value="GDP-MANNOSE MANNOSYL HYDROLASE"/>
    <property type="match status" value="1"/>
</dbReference>
<dbReference type="AlphaFoldDB" id="A0A6B8WKM3"/>
<proteinExistence type="predicted"/>
<dbReference type="Pfam" id="PF00293">
    <property type="entry name" value="NUDIX"/>
    <property type="match status" value="1"/>
</dbReference>
<dbReference type="RefSeq" id="WP_231598921.1">
    <property type="nucleotide sequence ID" value="NZ_CP046455.1"/>
</dbReference>
<evidence type="ECO:0000256" key="1">
    <source>
        <dbReference type="ARBA" id="ARBA00001946"/>
    </source>
</evidence>
<comment type="cofactor">
    <cofactor evidence="1">
        <name>Mg(2+)</name>
        <dbReference type="ChEBI" id="CHEBI:18420"/>
    </cofactor>
</comment>
<dbReference type="PROSITE" id="PS00893">
    <property type="entry name" value="NUDIX_BOX"/>
    <property type="match status" value="1"/>
</dbReference>
<name>A0A6B8WKM3_9CORY</name>
<gene>
    <name evidence="4" type="ORF">COCCU_05160</name>
</gene>
<dbReference type="SUPFAM" id="SSF55811">
    <property type="entry name" value="Nudix"/>
    <property type="match status" value="1"/>
</dbReference>
<dbReference type="EMBL" id="CP046455">
    <property type="protein sequence ID" value="QGU06978.1"/>
    <property type="molecule type" value="Genomic_DNA"/>
</dbReference>
<dbReference type="Proteomes" id="UP000424462">
    <property type="component" value="Chromosome"/>
</dbReference>
<dbReference type="PANTHER" id="PTHR43046:SF2">
    <property type="entry name" value="8-OXO-DGTP DIPHOSPHATASE-RELATED"/>
    <property type="match status" value="1"/>
</dbReference>
<dbReference type="CDD" id="cd04690">
    <property type="entry name" value="NUDIX_Hydrolase"/>
    <property type="match status" value="1"/>
</dbReference>
<dbReference type="Gene3D" id="3.90.79.10">
    <property type="entry name" value="Nucleoside Triphosphate Pyrophosphohydrolase"/>
    <property type="match status" value="1"/>
</dbReference>
<sequence length="119" mass="13219">MDIRIAAVVLRNWQGEILSVRKRGTSSFMLVGGKLDPGESALSAAVREVAEELRLDLDPVQLHHLGRFHAPAANEAEMGVDCDVFLAPEPLGGNCRRSSRKSRRHASSRWIHGTRCWPH</sequence>
<evidence type="ECO:0000313" key="4">
    <source>
        <dbReference type="EMBL" id="QGU06978.1"/>
    </source>
</evidence>
<keyword evidence="5" id="KW-1185">Reference proteome</keyword>
<evidence type="ECO:0000259" key="3">
    <source>
        <dbReference type="PROSITE" id="PS51462"/>
    </source>
</evidence>
<accession>A0A6B8WKM3</accession>
<reference evidence="4 5" key="1">
    <citation type="submission" date="2019-11" db="EMBL/GenBank/DDBJ databases">
        <title>Complete genome sequence of Corynebacterium kalinowskii 1959, a novel Corynebacterium species isolated from soil of a small paddock in Vilsendorf, Germany.</title>
        <authorList>
            <person name="Schaffert L."/>
            <person name="Ruwe M."/>
            <person name="Milse J."/>
            <person name="Hanuschka K."/>
            <person name="Ortseifen V."/>
            <person name="Droste J."/>
            <person name="Brandt D."/>
            <person name="Schlueter L."/>
            <person name="Kutter Y."/>
            <person name="Vinke S."/>
            <person name="Viehoefer P."/>
            <person name="Jacob L."/>
            <person name="Luebke N.-C."/>
            <person name="Schulte-Berndt E."/>
            <person name="Hain C."/>
            <person name="Linder M."/>
            <person name="Schmidt P."/>
            <person name="Wollenschlaeger L."/>
            <person name="Luttermann T."/>
            <person name="Thieme E."/>
            <person name="Hassa J."/>
            <person name="Haak M."/>
            <person name="Wittchen M."/>
            <person name="Mentz A."/>
            <person name="Persicke M."/>
            <person name="Busche T."/>
            <person name="Ruckert C."/>
        </authorList>
    </citation>
    <scope>NUCLEOTIDE SEQUENCE [LARGE SCALE GENOMIC DNA]</scope>
    <source>
        <strain evidence="4 5">2039</strain>
    </source>
</reference>
<dbReference type="InterPro" id="IPR000086">
    <property type="entry name" value="NUDIX_hydrolase_dom"/>
</dbReference>
<keyword evidence="2" id="KW-0378">Hydrolase</keyword>
<organism evidence="4 5">
    <name type="scientific">Corynebacterium occultum</name>
    <dbReference type="NCBI Taxonomy" id="2675219"/>
    <lineage>
        <taxon>Bacteria</taxon>
        <taxon>Bacillati</taxon>
        <taxon>Actinomycetota</taxon>
        <taxon>Actinomycetes</taxon>
        <taxon>Mycobacteriales</taxon>
        <taxon>Corynebacteriaceae</taxon>
        <taxon>Corynebacterium</taxon>
    </lineage>
</organism>
<evidence type="ECO:0000313" key="5">
    <source>
        <dbReference type="Proteomes" id="UP000424462"/>
    </source>
</evidence>
<dbReference type="InterPro" id="IPR020084">
    <property type="entry name" value="NUDIX_hydrolase_CS"/>
</dbReference>
<dbReference type="GO" id="GO:0016787">
    <property type="term" value="F:hydrolase activity"/>
    <property type="evidence" value="ECO:0007669"/>
    <property type="project" value="UniProtKB-KW"/>
</dbReference>
<evidence type="ECO:0000256" key="2">
    <source>
        <dbReference type="ARBA" id="ARBA00022801"/>
    </source>
</evidence>
<feature type="domain" description="Nudix hydrolase" evidence="3">
    <location>
        <begin position="1"/>
        <end position="119"/>
    </location>
</feature>
<protein>
    <submittedName>
        <fullName evidence="4">NUDIX domain protein</fullName>
    </submittedName>
</protein>
<dbReference type="InterPro" id="IPR015797">
    <property type="entry name" value="NUDIX_hydrolase-like_dom_sf"/>
</dbReference>
<dbReference type="PROSITE" id="PS51462">
    <property type="entry name" value="NUDIX"/>
    <property type="match status" value="1"/>
</dbReference>
<dbReference type="KEGG" id="cok:COCCU_05160"/>